<organism evidence="1">
    <name type="scientific">Oryza sativa subsp. japonica</name>
    <name type="common">Rice</name>
    <dbReference type="NCBI Taxonomy" id="39947"/>
    <lineage>
        <taxon>Eukaryota</taxon>
        <taxon>Viridiplantae</taxon>
        <taxon>Streptophyta</taxon>
        <taxon>Embryophyta</taxon>
        <taxon>Tracheophyta</taxon>
        <taxon>Spermatophyta</taxon>
        <taxon>Magnoliopsida</taxon>
        <taxon>Liliopsida</taxon>
        <taxon>Poales</taxon>
        <taxon>Poaceae</taxon>
        <taxon>BOP clade</taxon>
        <taxon>Oryzoideae</taxon>
        <taxon>Oryzeae</taxon>
        <taxon>Oryzinae</taxon>
        <taxon>Oryza</taxon>
        <taxon>Oryza sativa</taxon>
    </lineage>
</organism>
<dbReference type="EMBL" id="DP000011">
    <property type="protein sequence ID" value="ABA96783.1"/>
    <property type="molecule type" value="Genomic_DNA"/>
</dbReference>
<accession>Q2QVN4</accession>
<sequence length="74" mass="8306">MAIFKKDGTAVLFVMVTAMFLSSWQAAFHYKLSCANLPKCTEHACVADCNRRGFQLSRSRPPLQDRQINKGVEA</sequence>
<reference evidence="1" key="1">
    <citation type="journal article" date="2005" name="BMC Biol.">
        <title>The sequence of rice chromosomes 11 and 12, rich in disease resistance genes and recent gene duplications.</title>
        <authorList>
            <consortium name="The rice chromosomes 11 and 12 sequencing consortia"/>
        </authorList>
    </citation>
    <scope>NUCLEOTIDE SEQUENCE [LARGE SCALE GENOMIC DNA]</scope>
</reference>
<name>Q2QVN4_ORYSJ</name>
<reference evidence="1" key="3">
    <citation type="submission" date="2006-01" db="EMBL/GenBank/DDBJ databases">
        <authorList>
            <person name="Buell R."/>
        </authorList>
    </citation>
    <scope>NUCLEOTIDE SEQUENCE</scope>
</reference>
<gene>
    <name evidence="1" type="ordered locus">LOC_Os12g12220</name>
</gene>
<reference evidence="1" key="2">
    <citation type="submission" date="2005-04" db="EMBL/GenBank/DDBJ databases">
        <authorList>
            <person name="Buell C.R."/>
            <person name="Wing R.A."/>
            <person name="McCombie W.A."/>
            <person name="Ouyang S."/>
        </authorList>
    </citation>
    <scope>NUCLEOTIDE SEQUENCE</scope>
</reference>
<protein>
    <submittedName>
        <fullName evidence="1">Uncharacterized protein</fullName>
    </submittedName>
</protein>
<dbReference type="AlphaFoldDB" id="Q2QVN4"/>
<proteinExistence type="predicted"/>
<evidence type="ECO:0000313" key="1">
    <source>
        <dbReference type="EMBL" id="ABA96783.1"/>
    </source>
</evidence>